<comment type="caution">
    <text evidence="9">Lacks conserved residue(s) required for the propagation of feature annotation.</text>
</comment>
<dbReference type="Pfam" id="PF00764">
    <property type="entry name" value="Arginosuc_synth"/>
    <property type="match status" value="1"/>
</dbReference>
<feature type="binding site" evidence="9">
    <location>
        <position position="127"/>
    </location>
    <ligand>
        <name>L-citrulline</name>
        <dbReference type="ChEBI" id="CHEBI:57743"/>
    </ligand>
</feature>
<dbReference type="PANTHER" id="PTHR11587">
    <property type="entry name" value="ARGININOSUCCINATE SYNTHASE"/>
    <property type="match status" value="1"/>
</dbReference>
<evidence type="ECO:0000256" key="5">
    <source>
        <dbReference type="ARBA" id="ARBA00022598"/>
    </source>
</evidence>
<comment type="subunit">
    <text evidence="2 9">Homotetramer.</text>
</comment>
<feature type="binding site" evidence="9">
    <location>
        <position position="119"/>
    </location>
    <ligand>
        <name>L-aspartate</name>
        <dbReference type="ChEBI" id="CHEBI:29991"/>
    </ligand>
</feature>
<comment type="subcellular location">
    <subcellularLocation>
        <location evidence="9">Cytoplasm</location>
    </subcellularLocation>
</comment>
<dbReference type="NCBIfam" id="TIGR00032">
    <property type="entry name" value="argG"/>
    <property type="match status" value="1"/>
</dbReference>
<feature type="binding site" evidence="9">
    <location>
        <position position="276"/>
    </location>
    <ligand>
        <name>L-citrulline</name>
        <dbReference type="ChEBI" id="CHEBI:57743"/>
    </ligand>
</feature>
<keyword evidence="9" id="KW-0963">Cytoplasm</keyword>
<feature type="binding site" evidence="9">
    <location>
        <position position="87"/>
    </location>
    <ligand>
        <name>L-citrulline</name>
        <dbReference type="ChEBI" id="CHEBI:57743"/>
    </ligand>
</feature>
<feature type="binding site" evidence="9">
    <location>
        <position position="179"/>
    </location>
    <ligand>
        <name>L-citrulline</name>
        <dbReference type="ChEBI" id="CHEBI:57743"/>
    </ligand>
</feature>
<feature type="binding site" evidence="9">
    <location>
        <position position="117"/>
    </location>
    <ligand>
        <name>ATP</name>
        <dbReference type="ChEBI" id="CHEBI:30616"/>
    </ligand>
</feature>
<dbReference type="HAMAP" id="MF_00005">
    <property type="entry name" value="Arg_succ_synth_type1"/>
    <property type="match status" value="1"/>
</dbReference>
<dbReference type="PROSITE" id="PS00564">
    <property type="entry name" value="ARGININOSUCCIN_SYN_1"/>
    <property type="match status" value="1"/>
</dbReference>
<evidence type="ECO:0000259" key="10">
    <source>
        <dbReference type="Pfam" id="PF00764"/>
    </source>
</evidence>
<feature type="domain" description="Arginosuccinate synthase C-terminal" evidence="11">
    <location>
        <begin position="178"/>
        <end position="395"/>
    </location>
</feature>
<dbReference type="GO" id="GO:0000053">
    <property type="term" value="P:argininosuccinate metabolic process"/>
    <property type="evidence" value="ECO:0007669"/>
    <property type="project" value="TreeGrafter"/>
</dbReference>
<dbReference type="InterPro" id="IPR048268">
    <property type="entry name" value="Arginosuc_syn_C"/>
</dbReference>
<keyword evidence="5 9" id="KW-0436">Ligase</keyword>
<dbReference type="GO" id="GO:0005737">
    <property type="term" value="C:cytoplasm"/>
    <property type="evidence" value="ECO:0007669"/>
    <property type="project" value="UniProtKB-SubCell"/>
</dbReference>
<reference evidence="12 13" key="1">
    <citation type="submission" date="2016-10" db="EMBL/GenBank/DDBJ databases">
        <authorList>
            <person name="de Groot N.N."/>
        </authorList>
    </citation>
    <scope>NUCLEOTIDE SEQUENCE [LARGE SCALE GENOMIC DNA]</scope>
    <source>
        <strain evidence="12 13">KHGC13</strain>
    </source>
</reference>
<keyword evidence="7 9" id="KW-0547">Nucleotide-binding</keyword>
<evidence type="ECO:0000256" key="8">
    <source>
        <dbReference type="ARBA" id="ARBA00022840"/>
    </source>
</evidence>
<evidence type="ECO:0000259" key="11">
    <source>
        <dbReference type="Pfam" id="PF20979"/>
    </source>
</evidence>
<feature type="binding site" evidence="9">
    <location>
        <position position="124"/>
    </location>
    <ligand>
        <name>L-aspartate</name>
        <dbReference type="ChEBI" id="CHEBI:29991"/>
    </ligand>
</feature>
<protein>
    <recommendedName>
        <fullName evidence="3 9">Argininosuccinate synthase</fullName>
        <ecNumber evidence="3 9">6.3.4.5</ecNumber>
    </recommendedName>
    <alternativeName>
        <fullName evidence="9">Citrulline--aspartate ligase</fullName>
    </alternativeName>
</protein>
<accession>A0A1I7ICN7</accession>
<feature type="binding site" evidence="9">
    <location>
        <begin position="9"/>
        <end position="17"/>
    </location>
    <ligand>
        <name>ATP</name>
        <dbReference type="ChEBI" id="CHEBI:30616"/>
    </ligand>
</feature>
<dbReference type="EMBL" id="FPBT01000040">
    <property type="protein sequence ID" value="SFU70704.1"/>
    <property type="molecule type" value="Genomic_DNA"/>
</dbReference>
<evidence type="ECO:0000256" key="4">
    <source>
        <dbReference type="ARBA" id="ARBA00022571"/>
    </source>
</evidence>
<dbReference type="GO" id="GO:0004055">
    <property type="term" value="F:argininosuccinate synthase activity"/>
    <property type="evidence" value="ECO:0007669"/>
    <property type="project" value="UniProtKB-UniRule"/>
</dbReference>
<dbReference type="InterPro" id="IPR018223">
    <property type="entry name" value="Arginosuc_synth_CS"/>
</dbReference>
<dbReference type="GO" id="GO:0006526">
    <property type="term" value="P:L-arginine biosynthetic process"/>
    <property type="evidence" value="ECO:0007669"/>
    <property type="project" value="UniProtKB-UniRule"/>
</dbReference>
<dbReference type="Pfam" id="PF20979">
    <property type="entry name" value="Arginosuc_syn_C"/>
    <property type="match status" value="1"/>
</dbReference>
<evidence type="ECO:0000313" key="13">
    <source>
        <dbReference type="Proteomes" id="UP000198817"/>
    </source>
</evidence>
<dbReference type="GeneID" id="78354953"/>
<comment type="catalytic activity">
    <reaction evidence="9">
        <text>L-citrulline + L-aspartate + ATP = 2-(N(omega)-L-arginino)succinate + AMP + diphosphate + H(+)</text>
        <dbReference type="Rhea" id="RHEA:10932"/>
        <dbReference type="ChEBI" id="CHEBI:15378"/>
        <dbReference type="ChEBI" id="CHEBI:29991"/>
        <dbReference type="ChEBI" id="CHEBI:30616"/>
        <dbReference type="ChEBI" id="CHEBI:33019"/>
        <dbReference type="ChEBI" id="CHEBI:57472"/>
        <dbReference type="ChEBI" id="CHEBI:57743"/>
        <dbReference type="ChEBI" id="CHEBI:456215"/>
        <dbReference type="EC" id="6.3.4.5"/>
    </reaction>
</comment>
<evidence type="ECO:0000256" key="7">
    <source>
        <dbReference type="ARBA" id="ARBA00022741"/>
    </source>
</evidence>
<name>A0A1I7ICN7_9FIRM</name>
<dbReference type="PROSITE" id="PS00565">
    <property type="entry name" value="ARGININOSUCCIN_SYN_2"/>
    <property type="match status" value="1"/>
</dbReference>
<dbReference type="GO" id="GO:0000050">
    <property type="term" value="P:urea cycle"/>
    <property type="evidence" value="ECO:0007669"/>
    <property type="project" value="TreeGrafter"/>
</dbReference>
<organism evidence="12 13">
    <name type="scientific">Eubacterium pyruvativorans</name>
    <dbReference type="NCBI Taxonomy" id="155865"/>
    <lineage>
        <taxon>Bacteria</taxon>
        <taxon>Bacillati</taxon>
        <taxon>Bacillota</taxon>
        <taxon>Clostridia</taxon>
        <taxon>Eubacteriales</taxon>
        <taxon>Eubacteriaceae</taxon>
        <taxon>Eubacterium</taxon>
    </lineage>
</organism>
<dbReference type="UniPathway" id="UPA00068">
    <property type="reaction ID" value="UER00113"/>
</dbReference>
<dbReference type="FunFam" id="3.90.1260.10:FF:000007">
    <property type="entry name" value="Argininosuccinate synthase"/>
    <property type="match status" value="1"/>
</dbReference>
<comment type="pathway">
    <text evidence="1 9">Amino-acid biosynthesis; L-arginine biosynthesis; L-arginine from L-ornithine and carbamoyl phosphate: step 2/3.</text>
</comment>
<sequence length="424" mass="47526">MAKEKVILAYSGGLDTSTILKWLQNEFDYEVIAVCCDAGQKEDFDAVKEKALATGASKAIVLDIKEEFITDYIYPTLKAGAIYEDDYLLGTSMARPLMAKKLVEVAEQEGAFIIAHGCTGKGNDQVRFETTINALNPAIKVIAPWRMTDKWTFQSREDLIEYAHENNIPISQTTKKIYSRDENIWHISHEGGELESPWNEHLPSIHVLSKTPEDAPDKATYVTVSFEQGVPVALDGEKMDPISLLTKLNQLGSENGVGTIDIIENRLVGMKSRGVYETPGGTILYNAHRDLEKLILDRDTMQYKKIVSQKFSELVYDGLWFTPLRQAISAFVDETQKYVTGDVKMKLYKGTAYPVASKSPYSLYSEEFATFGADEVYDQHDAEGFIHLFALPLKIRAIQKQSLEGVPEAQKKLGKKILKGDFVE</sequence>
<dbReference type="FunFam" id="3.40.50.620:FF:000019">
    <property type="entry name" value="Argininosuccinate synthase"/>
    <property type="match status" value="1"/>
</dbReference>
<proteinExistence type="inferred from homology"/>
<dbReference type="SUPFAM" id="SSF52402">
    <property type="entry name" value="Adenine nucleotide alpha hydrolases-like"/>
    <property type="match status" value="1"/>
</dbReference>
<dbReference type="PANTHER" id="PTHR11587:SF2">
    <property type="entry name" value="ARGININOSUCCINATE SYNTHASE"/>
    <property type="match status" value="1"/>
</dbReference>
<dbReference type="AlphaFoldDB" id="A0A1I7ICN7"/>
<dbReference type="OrthoDB" id="9801641at2"/>
<evidence type="ECO:0000256" key="3">
    <source>
        <dbReference type="ARBA" id="ARBA00012286"/>
    </source>
</evidence>
<gene>
    <name evidence="9" type="primary">argG</name>
    <name evidence="12" type="ORF">SAMN05216508_1402</name>
</gene>
<dbReference type="RefSeq" id="WP_090164152.1">
    <property type="nucleotide sequence ID" value="NZ_CACVNK010000037.1"/>
</dbReference>
<feature type="domain" description="Arginosuccinate synthase-like N-terminal" evidence="10">
    <location>
        <begin position="5"/>
        <end position="169"/>
    </location>
</feature>
<feature type="binding site" evidence="9">
    <location>
        <position position="123"/>
    </location>
    <ligand>
        <name>L-aspartate</name>
        <dbReference type="ChEBI" id="CHEBI:29991"/>
    </ligand>
</feature>
<dbReference type="CDD" id="cd01999">
    <property type="entry name" value="ASS"/>
    <property type="match status" value="1"/>
</dbReference>
<dbReference type="InterPro" id="IPR023434">
    <property type="entry name" value="Arginosuc_synth_type_1_subfam"/>
</dbReference>
<comment type="similarity">
    <text evidence="9">Belongs to the argininosuccinate synthase family. Type 1 subfamily.</text>
</comment>
<dbReference type="InterPro" id="IPR014729">
    <property type="entry name" value="Rossmann-like_a/b/a_fold"/>
</dbReference>
<feature type="binding site" evidence="9">
    <location>
        <position position="188"/>
    </location>
    <ligand>
        <name>L-citrulline</name>
        <dbReference type="ChEBI" id="CHEBI:57743"/>
    </ligand>
</feature>
<feature type="binding site" evidence="9">
    <location>
        <position position="92"/>
    </location>
    <ligand>
        <name>L-citrulline</name>
        <dbReference type="ChEBI" id="CHEBI:57743"/>
    </ligand>
</feature>
<dbReference type="Gene3D" id="3.40.50.620">
    <property type="entry name" value="HUPs"/>
    <property type="match status" value="1"/>
</dbReference>
<keyword evidence="4 9" id="KW-0055">Arginine biosynthesis</keyword>
<evidence type="ECO:0000256" key="6">
    <source>
        <dbReference type="ARBA" id="ARBA00022605"/>
    </source>
</evidence>
<dbReference type="SUPFAM" id="SSF69864">
    <property type="entry name" value="Argininosuccinate synthetase, C-terminal domain"/>
    <property type="match status" value="1"/>
</dbReference>
<dbReference type="Gene3D" id="3.90.1260.10">
    <property type="entry name" value="Argininosuccinate synthetase, chain A, domain 2"/>
    <property type="match status" value="1"/>
</dbReference>
<keyword evidence="13" id="KW-1185">Reference proteome</keyword>
<dbReference type="STRING" id="155865.SAMN05216515_1418"/>
<feature type="binding site" evidence="9">
    <location>
        <position position="264"/>
    </location>
    <ligand>
        <name>L-citrulline</name>
        <dbReference type="ChEBI" id="CHEBI:57743"/>
    </ligand>
</feature>
<dbReference type="Proteomes" id="UP000198817">
    <property type="component" value="Unassembled WGS sequence"/>
</dbReference>
<evidence type="ECO:0000256" key="9">
    <source>
        <dbReference type="HAMAP-Rule" id="MF_00005"/>
    </source>
</evidence>
<dbReference type="GO" id="GO:0005524">
    <property type="term" value="F:ATP binding"/>
    <property type="evidence" value="ECO:0007669"/>
    <property type="project" value="UniProtKB-UniRule"/>
</dbReference>
<dbReference type="InterPro" id="IPR024074">
    <property type="entry name" value="AS_cat/multimer_dom_body"/>
</dbReference>
<evidence type="ECO:0000256" key="1">
    <source>
        <dbReference type="ARBA" id="ARBA00004967"/>
    </source>
</evidence>
<keyword evidence="6 9" id="KW-0028">Amino-acid biosynthesis</keyword>
<evidence type="ECO:0000256" key="2">
    <source>
        <dbReference type="ARBA" id="ARBA00011881"/>
    </source>
</evidence>
<dbReference type="NCBIfam" id="NF001770">
    <property type="entry name" value="PRK00509.1"/>
    <property type="match status" value="1"/>
</dbReference>
<evidence type="ECO:0000313" key="12">
    <source>
        <dbReference type="EMBL" id="SFU70704.1"/>
    </source>
</evidence>
<dbReference type="InterPro" id="IPR048267">
    <property type="entry name" value="Arginosuc_syn_N"/>
</dbReference>
<dbReference type="EC" id="6.3.4.5" evidence="3 9"/>
<feature type="binding site" evidence="9">
    <location>
        <position position="123"/>
    </location>
    <ligand>
        <name>L-citrulline</name>
        <dbReference type="ChEBI" id="CHEBI:57743"/>
    </ligand>
</feature>
<dbReference type="InterPro" id="IPR001518">
    <property type="entry name" value="Arginosuc_synth"/>
</dbReference>
<keyword evidence="8 9" id="KW-0067">ATP-binding</keyword>